<dbReference type="Pfam" id="PF12947">
    <property type="entry name" value="EGF_3"/>
    <property type="match status" value="1"/>
</dbReference>
<dbReference type="InterPro" id="IPR000742">
    <property type="entry name" value="EGF"/>
</dbReference>
<keyword evidence="10" id="KW-0325">Glycoprotein</keyword>
<accession>A0AAF3J420</accession>
<keyword evidence="6" id="KW-0677">Repeat</keyword>
<protein>
    <submittedName>
        <fullName evidence="16">Uncharacterized protein</fullName>
    </submittedName>
</protein>
<evidence type="ECO:0000256" key="12">
    <source>
        <dbReference type="SAM" id="MobiDB-lite"/>
    </source>
</evidence>
<feature type="domain" description="EGF-like" evidence="13">
    <location>
        <begin position="183"/>
        <end position="223"/>
    </location>
</feature>
<evidence type="ECO:0000313" key="16">
    <source>
        <dbReference type="WBParaSite" id="MBELARI_LOCUS14861"/>
    </source>
</evidence>
<dbReference type="InterPro" id="IPR002223">
    <property type="entry name" value="Kunitz_BPTI"/>
</dbReference>
<dbReference type="InterPro" id="IPR049883">
    <property type="entry name" value="NOTCH1_EGF-like"/>
</dbReference>
<feature type="domain" description="EGF-like" evidence="13">
    <location>
        <begin position="577"/>
        <end position="615"/>
    </location>
</feature>
<dbReference type="PROSITE" id="PS00022">
    <property type="entry name" value="EGF_1"/>
    <property type="match status" value="2"/>
</dbReference>
<evidence type="ECO:0000256" key="1">
    <source>
        <dbReference type="ARBA" id="ARBA00004613"/>
    </source>
</evidence>
<keyword evidence="2" id="KW-0964">Secreted</keyword>
<dbReference type="Gene3D" id="2.10.25.10">
    <property type="entry name" value="Laminin"/>
    <property type="match status" value="6"/>
</dbReference>
<evidence type="ECO:0000256" key="10">
    <source>
        <dbReference type="ARBA" id="ARBA00023180"/>
    </source>
</evidence>
<dbReference type="SMART" id="SM00181">
    <property type="entry name" value="EGF"/>
    <property type="match status" value="7"/>
</dbReference>
<dbReference type="GO" id="GO:0016020">
    <property type="term" value="C:membrane"/>
    <property type="evidence" value="ECO:0007669"/>
    <property type="project" value="UniProtKB-SubCell"/>
</dbReference>
<evidence type="ECO:0000256" key="11">
    <source>
        <dbReference type="PROSITE-ProRule" id="PRU00076"/>
    </source>
</evidence>
<evidence type="ECO:0000256" key="6">
    <source>
        <dbReference type="ARBA" id="ARBA00022737"/>
    </source>
</evidence>
<dbReference type="CDD" id="cd00054">
    <property type="entry name" value="EGF_CA"/>
    <property type="match status" value="3"/>
</dbReference>
<keyword evidence="5" id="KW-0732">Signal</keyword>
<keyword evidence="3 11" id="KW-0245">EGF-like domain</keyword>
<dbReference type="PRINTS" id="PR00759">
    <property type="entry name" value="BASICPTASE"/>
</dbReference>
<dbReference type="InterPro" id="IPR024731">
    <property type="entry name" value="NELL2-like_EGF"/>
</dbReference>
<feature type="compositionally biased region" description="Basic and acidic residues" evidence="12">
    <location>
        <begin position="693"/>
        <end position="726"/>
    </location>
</feature>
<dbReference type="Pfam" id="PF12662">
    <property type="entry name" value="cEGF"/>
    <property type="match status" value="1"/>
</dbReference>
<dbReference type="InterPro" id="IPR026823">
    <property type="entry name" value="cEGF"/>
</dbReference>
<dbReference type="InterPro" id="IPR020901">
    <property type="entry name" value="Prtase_inh_Kunz-CS"/>
</dbReference>
<keyword evidence="15" id="KW-1185">Reference proteome</keyword>
<dbReference type="GO" id="GO:0004867">
    <property type="term" value="F:serine-type endopeptidase inhibitor activity"/>
    <property type="evidence" value="ECO:0007669"/>
    <property type="project" value="UniProtKB-KW"/>
</dbReference>
<dbReference type="FunFam" id="4.10.410.10:FF:000020">
    <property type="entry name" value="Collagen, type VI, alpha 3"/>
    <property type="match status" value="1"/>
</dbReference>
<dbReference type="PROSITE" id="PS50026">
    <property type="entry name" value="EGF_3"/>
    <property type="match status" value="5"/>
</dbReference>
<evidence type="ECO:0000256" key="7">
    <source>
        <dbReference type="ARBA" id="ARBA00022837"/>
    </source>
</evidence>
<dbReference type="GO" id="GO:0005576">
    <property type="term" value="C:extracellular region"/>
    <property type="evidence" value="ECO:0007669"/>
    <property type="project" value="UniProtKB-SubCell"/>
</dbReference>
<dbReference type="InterPro" id="IPR036880">
    <property type="entry name" value="Kunitz_BPTI_sf"/>
</dbReference>
<dbReference type="PANTHER" id="PTHR24049">
    <property type="entry name" value="CRUMBS FAMILY MEMBER"/>
    <property type="match status" value="1"/>
</dbReference>
<evidence type="ECO:0000256" key="8">
    <source>
        <dbReference type="ARBA" id="ARBA00022900"/>
    </source>
</evidence>
<proteinExistence type="predicted"/>
<evidence type="ECO:0000256" key="4">
    <source>
        <dbReference type="ARBA" id="ARBA00022690"/>
    </source>
</evidence>
<keyword evidence="7" id="KW-0106">Calcium</keyword>
<dbReference type="InterPro" id="IPR009030">
    <property type="entry name" value="Growth_fac_rcpt_cys_sf"/>
</dbReference>
<dbReference type="InterPro" id="IPR001881">
    <property type="entry name" value="EGF-like_Ca-bd_dom"/>
</dbReference>
<dbReference type="InterPro" id="IPR000152">
    <property type="entry name" value="EGF-type_Asp/Asn_hydroxyl_site"/>
</dbReference>
<dbReference type="SMART" id="SM00179">
    <property type="entry name" value="EGF_CA"/>
    <property type="match status" value="5"/>
</dbReference>
<name>A0AAF3J420_9BILA</name>
<dbReference type="SUPFAM" id="SSF57184">
    <property type="entry name" value="Growth factor receptor domain"/>
    <property type="match status" value="1"/>
</dbReference>
<feature type="compositionally biased region" description="Basic and acidic residues" evidence="12">
    <location>
        <begin position="735"/>
        <end position="754"/>
    </location>
</feature>
<dbReference type="FunFam" id="2.10.25.10:FF:000173">
    <property type="entry name" value="Neurogenic locus notch protein 2"/>
    <property type="match status" value="1"/>
</dbReference>
<dbReference type="FunFam" id="2.10.25.10:FF:000063">
    <property type="entry name" value="Slit guidance ligand 2"/>
    <property type="match status" value="1"/>
</dbReference>
<dbReference type="PROSITE" id="PS00010">
    <property type="entry name" value="ASX_HYDROXYL"/>
    <property type="match status" value="2"/>
</dbReference>
<evidence type="ECO:0000259" key="13">
    <source>
        <dbReference type="PROSITE" id="PS50026"/>
    </source>
</evidence>
<comment type="subcellular location">
    <subcellularLocation>
        <location evidence="1">Secreted</location>
    </subcellularLocation>
</comment>
<dbReference type="FunFam" id="2.10.25.10:FF:000653">
    <property type="entry name" value="Putative Fibrillin-1"/>
    <property type="match status" value="1"/>
</dbReference>
<feature type="domain" description="BPTI/Kunitz inhibitor" evidence="14">
    <location>
        <begin position="309"/>
        <end position="365"/>
    </location>
</feature>
<dbReference type="Pfam" id="PF00014">
    <property type="entry name" value="Kunitz_BPTI"/>
    <property type="match status" value="5"/>
</dbReference>
<dbReference type="AlphaFoldDB" id="A0AAF3J420"/>
<feature type="disulfide bond" evidence="11">
    <location>
        <begin position="544"/>
        <end position="561"/>
    </location>
</feature>
<dbReference type="InterPro" id="IPR018097">
    <property type="entry name" value="EGF_Ca-bd_CS"/>
</dbReference>
<dbReference type="GO" id="GO:0005509">
    <property type="term" value="F:calcium ion binding"/>
    <property type="evidence" value="ECO:0007669"/>
    <property type="project" value="InterPro"/>
</dbReference>
<dbReference type="SMART" id="SM00131">
    <property type="entry name" value="KU"/>
    <property type="match status" value="5"/>
</dbReference>
<reference evidence="16" key="1">
    <citation type="submission" date="2024-02" db="UniProtKB">
        <authorList>
            <consortium name="WormBaseParasite"/>
        </authorList>
    </citation>
    <scope>IDENTIFICATION</scope>
</reference>
<evidence type="ECO:0000259" key="14">
    <source>
        <dbReference type="PROSITE" id="PS50279"/>
    </source>
</evidence>
<sequence length="792" mass="90768">MILLYFLIETLRASNPEDRCLETIDPGPCQVYQMKWFWDESDGQCKEFTYGGCLGTKNRFNTKQECIKVCRYKLFNPAAVPDLCLLEVDHGHCSDERNGQWWYWFNSDSGECEKFFYYGCGGNDNKFYSIHLCRKVCGERLSPQIACDHCDLRTSYCKGNSKYNYTCECRTGFQRNTHGECIDIDECRGFTAVCDKNAWCTNTVGGYQCECMAAYRGDGKTCTYVGLGRSTLNCDECSPNATCTSGVCQCKKGFQGDGFNCTDVNECLRSPYVCDKNAECHNTDGGFMCECLEGYAGNGYNCTKEKNSCLDKFDRGYETTCGGENWRENYYFDHQARRCALFWYDGCEGRSRNIFSHLRTCEQLCEETNVLTRAEICWDKFDMNYRNQCLNGRWEPRFYFDHASLTCRQFWYDGCRSDSRNLFDDMLTCQWLCEAQPMYKSKSCLEDFDPRFKDSCMGGRWRQQWYFDKANKQCVPFWFDGCKGDGGNIFEDEQSCLVTCEQPAKKDPIKPWHKGEKKKMKEIVSPNPVFKPNSSNICETNNPCQNKATCHFSHRKNSYHCRCTQGWTGRNCTEQADFDPCSSNPCQNGATCQAKTEKGTTIFECYCAKDFGGPSCDQKPCAKNPCHNNGTCRTTRSLELYFCDCLPGFGGRDCDVAIGQSPPETFGKNVDMVSSGRAEWVNEMKLRFTQKKKNPDGKSDGKNEKKEKEKEKEKTNSDEPYKEPIDKIGNLSGGEVKEMTEKEMVDNEMEKGQNEPHLSVSSNQTAEKVDKNVSENPRILSYFLVFFIARLL</sequence>
<evidence type="ECO:0000256" key="9">
    <source>
        <dbReference type="ARBA" id="ARBA00023157"/>
    </source>
</evidence>
<evidence type="ECO:0000256" key="5">
    <source>
        <dbReference type="ARBA" id="ARBA00022729"/>
    </source>
</evidence>
<dbReference type="CDD" id="cd00109">
    <property type="entry name" value="Kunitz-type"/>
    <property type="match status" value="2"/>
</dbReference>
<dbReference type="SUPFAM" id="SSF57196">
    <property type="entry name" value="EGF/Laminin"/>
    <property type="match status" value="3"/>
</dbReference>
<feature type="domain" description="BPTI/Kunitz inhibitor" evidence="14">
    <location>
        <begin position="444"/>
        <end position="500"/>
    </location>
</feature>
<feature type="domain" description="EGF-like" evidence="13">
    <location>
        <begin position="534"/>
        <end position="573"/>
    </location>
</feature>
<organism evidence="15 16">
    <name type="scientific">Mesorhabditis belari</name>
    <dbReference type="NCBI Taxonomy" id="2138241"/>
    <lineage>
        <taxon>Eukaryota</taxon>
        <taxon>Metazoa</taxon>
        <taxon>Ecdysozoa</taxon>
        <taxon>Nematoda</taxon>
        <taxon>Chromadorea</taxon>
        <taxon>Rhabditida</taxon>
        <taxon>Rhabditina</taxon>
        <taxon>Rhabditomorpha</taxon>
        <taxon>Rhabditoidea</taxon>
        <taxon>Rhabditidae</taxon>
        <taxon>Mesorhabditinae</taxon>
        <taxon>Mesorhabditis</taxon>
    </lineage>
</organism>
<feature type="domain" description="BPTI/Kunitz inhibitor" evidence="14">
    <location>
        <begin position="84"/>
        <end position="137"/>
    </location>
</feature>
<dbReference type="PROSITE" id="PS50279">
    <property type="entry name" value="BPTI_KUNITZ_2"/>
    <property type="match status" value="5"/>
</dbReference>
<dbReference type="WBParaSite" id="MBELARI_LOCUS14861">
    <property type="protein sequence ID" value="MBELARI_LOCUS14861"/>
    <property type="gene ID" value="MBELARI_LOCUS14861"/>
</dbReference>
<dbReference type="FunFam" id="2.10.25.10:FF:000038">
    <property type="entry name" value="Fibrillin 2"/>
    <property type="match status" value="1"/>
</dbReference>
<evidence type="ECO:0000256" key="2">
    <source>
        <dbReference type="ARBA" id="ARBA00022525"/>
    </source>
</evidence>
<dbReference type="PROSITE" id="PS01187">
    <property type="entry name" value="EGF_CA"/>
    <property type="match status" value="2"/>
</dbReference>
<dbReference type="Pfam" id="PF07645">
    <property type="entry name" value="EGF_CA"/>
    <property type="match status" value="1"/>
</dbReference>
<evidence type="ECO:0000313" key="15">
    <source>
        <dbReference type="Proteomes" id="UP000887575"/>
    </source>
</evidence>
<dbReference type="SUPFAM" id="SSF57362">
    <property type="entry name" value="BPTI-like"/>
    <property type="match status" value="5"/>
</dbReference>
<feature type="disulfide bond" evidence="11">
    <location>
        <begin position="645"/>
        <end position="654"/>
    </location>
</feature>
<feature type="disulfide bond" evidence="11">
    <location>
        <begin position="563"/>
        <end position="572"/>
    </location>
</feature>
<keyword evidence="9 11" id="KW-1015">Disulfide bond</keyword>
<dbReference type="Proteomes" id="UP000887575">
    <property type="component" value="Unassembled WGS sequence"/>
</dbReference>
<feature type="region of interest" description="Disordered" evidence="12">
    <location>
        <begin position="686"/>
        <end position="771"/>
    </location>
</feature>
<keyword evidence="8" id="KW-0722">Serine protease inhibitor</keyword>
<feature type="disulfide bond" evidence="11">
    <location>
        <begin position="626"/>
        <end position="643"/>
    </location>
</feature>
<dbReference type="PROSITE" id="PS00280">
    <property type="entry name" value="BPTI_KUNITZ_1"/>
    <property type="match status" value="2"/>
</dbReference>
<dbReference type="InterPro" id="IPR051022">
    <property type="entry name" value="Notch_Cell-Fate_Det"/>
</dbReference>
<feature type="domain" description="EGF-like" evidence="13">
    <location>
        <begin position="263"/>
        <end position="303"/>
    </location>
</feature>
<feature type="domain" description="BPTI/Kunitz inhibitor" evidence="14">
    <location>
        <begin position="377"/>
        <end position="433"/>
    </location>
</feature>
<dbReference type="PROSITE" id="PS01186">
    <property type="entry name" value="EGF_2"/>
    <property type="match status" value="3"/>
</dbReference>
<evidence type="ECO:0000256" key="3">
    <source>
        <dbReference type="ARBA" id="ARBA00022536"/>
    </source>
</evidence>
<dbReference type="Gene3D" id="4.10.410.10">
    <property type="entry name" value="Pancreatic trypsin inhibitor Kunitz domain"/>
    <property type="match status" value="5"/>
</dbReference>
<feature type="domain" description="BPTI/Kunitz inhibitor" evidence="14">
    <location>
        <begin position="20"/>
        <end position="70"/>
    </location>
</feature>
<dbReference type="Pfam" id="PF00008">
    <property type="entry name" value="EGF"/>
    <property type="match status" value="2"/>
</dbReference>
<keyword evidence="4" id="KW-0646">Protease inhibitor</keyword>
<comment type="caution">
    <text evidence="11">Lacks conserved residue(s) required for the propagation of feature annotation.</text>
</comment>
<feature type="domain" description="EGF-like" evidence="13">
    <location>
        <begin position="617"/>
        <end position="655"/>
    </location>
</feature>